<organism evidence="4 5">
    <name type="scientific">Chaetoceros tenuissimus</name>
    <dbReference type="NCBI Taxonomy" id="426638"/>
    <lineage>
        <taxon>Eukaryota</taxon>
        <taxon>Sar</taxon>
        <taxon>Stramenopiles</taxon>
        <taxon>Ochrophyta</taxon>
        <taxon>Bacillariophyta</taxon>
        <taxon>Coscinodiscophyceae</taxon>
        <taxon>Chaetocerotophycidae</taxon>
        <taxon>Chaetocerotales</taxon>
        <taxon>Chaetocerotaceae</taxon>
        <taxon>Chaetoceros</taxon>
    </lineage>
</organism>
<dbReference type="AlphaFoldDB" id="A0AAD3CG71"/>
<accession>A0AAD3CG71</accession>
<keyword evidence="2 3" id="KW-0802">TPR repeat</keyword>
<dbReference type="SUPFAM" id="SSF48452">
    <property type="entry name" value="TPR-like"/>
    <property type="match status" value="3"/>
</dbReference>
<evidence type="ECO:0000256" key="2">
    <source>
        <dbReference type="ARBA" id="ARBA00022803"/>
    </source>
</evidence>
<reference evidence="4 5" key="1">
    <citation type="journal article" date="2021" name="Sci. Rep.">
        <title>The genome of the diatom Chaetoceros tenuissimus carries an ancient integrated fragment of an extant virus.</title>
        <authorList>
            <person name="Hongo Y."/>
            <person name="Kimura K."/>
            <person name="Takaki Y."/>
            <person name="Yoshida Y."/>
            <person name="Baba S."/>
            <person name="Kobayashi G."/>
            <person name="Nagasaki K."/>
            <person name="Hano T."/>
            <person name="Tomaru Y."/>
        </authorList>
    </citation>
    <scope>NUCLEOTIDE SEQUENCE [LARGE SCALE GENOMIC DNA]</scope>
    <source>
        <strain evidence="4 5">NIES-3715</strain>
    </source>
</reference>
<dbReference type="PANTHER" id="PTHR45641">
    <property type="entry name" value="TETRATRICOPEPTIDE REPEAT PROTEIN (AFU_ORTHOLOGUE AFUA_6G03870)"/>
    <property type="match status" value="1"/>
</dbReference>
<dbReference type="EMBL" id="BLLK01000020">
    <property type="protein sequence ID" value="GFH45248.1"/>
    <property type="molecule type" value="Genomic_DNA"/>
</dbReference>
<sequence length="834" mass="93680">MGCGSSTLERQAAEDEEDDKEWDAWLLDVTGYNAQVNNLTGSVAPNKAAEKQIVDIRSLLPKESRRNVKFRNNPQMSVPVLPTENSAKKRTVSWSASVSKIHPETPSKNMHPKGVSVDYLRHTFLPEIQEAGVSIETPIEKLENLQDSENFGVIRSKGEKCICPHDSLVGSSYVDAITDKKAVGDATFIVSYSSSYSVEHLIASLESYCKQKHLNTKKTYVWVLFLCENLFRHADKLQKEEMVSYKDFRHDFGKRLVLIGKTVSIVGSSDLKLDYLHRLWCLVETYAAGCTNGIEFDIVIPPSLNDNIFQTLDFCDEALQYVNFSKSVIEATKTTDPQDHQHLMDLINHTVGMHPFVKKITSLLQHRVSRFALDKVKAYEHGHKNLNSDVTYAKICQRVGDILVKSNSKEQALYYYERSSSVEERVYGKEHKDLYNIHISIASVLNSIGRHDTALKTYEKNLTWAKSHANGKNVEAASTHCDIGKIHQSIHQYDDALRNYIAALEIQSELYGEEHADIAESISFVGLTLFDRGDFEGAIENLQNAVQMHTNLFGEENATLAKYYNSLAMVFSESGDIEKAVENHKKALEIRKKVLGENNHDVAVSYNNLGLAMHSMGDLRDGLQMLKKALSIYKSINGIEDETTAVCCSNIGLIKKDLGEYKAALKFFQRALVILRKIYGESNPEVAACYDNIGMVLYHEREFQTAIQLLHKGLATRVVSLGEDNISTAHSFSNISHVQYALGDFPVAHSMQNRALEIEVKVLGPSHPDLVISYNNLGRILFAMEDYEGALGVYRKSYLIAKSAFGPSHEFTKLTKATMIDLEKQAQKIEKVTI</sequence>
<evidence type="ECO:0000256" key="3">
    <source>
        <dbReference type="PROSITE-ProRule" id="PRU00339"/>
    </source>
</evidence>
<proteinExistence type="predicted"/>
<gene>
    <name evidence="4" type="ORF">CTEN210_01722</name>
</gene>
<evidence type="ECO:0000256" key="1">
    <source>
        <dbReference type="ARBA" id="ARBA00022737"/>
    </source>
</evidence>
<dbReference type="Proteomes" id="UP001054902">
    <property type="component" value="Unassembled WGS sequence"/>
</dbReference>
<feature type="repeat" description="TPR" evidence="3">
    <location>
        <begin position="477"/>
        <end position="510"/>
    </location>
</feature>
<feature type="repeat" description="TPR" evidence="3">
    <location>
        <begin position="561"/>
        <end position="594"/>
    </location>
</feature>
<dbReference type="Gene3D" id="1.25.40.10">
    <property type="entry name" value="Tetratricopeptide repeat domain"/>
    <property type="match status" value="3"/>
</dbReference>
<protein>
    <recommendedName>
        <fullName evidence="6">Kinesin light chain</fullName>
    </recommendedName>
</protein>
<name>A0AAD3CG71_9STRA</name>
<feature type="repeat" description="TPR" evidence="3">
    <location>
        <begin position="519"/>
        <end position="552"/>
    </location>
</feature>
<dbReference type="SMART" id="SM00028">
    <property type="entry name" value="TPR"/>
    <property type="match status" value="9"/>
</dbReference>
<dbReference type="Pfam" id="PF13424">
    <property type="entry name" value="TPR_12"/>
    <property type="match status" value="4"/>
</dbReference>
<dbReference type="InterPro" id="IPR019734">
    <property type="entry name" value="TPR_rpt"/>
</dbReference>
<dbReference type="PROSITE" id="PS50005">
    <property type="entry name" value="TPR"/>
    <property type="match status" value="4"/>
</dbReference>
<evidence type="ECO:0008006" key="6">
    <source>
        <dbReference type="Google" id="ProtNLM"/>
    </source>
</evidence>
<comment type="caution">
    <text evidence="4">The sequence shown here is derived from an EMBL/GenBank/DDBJ whole genome shotgun (WGS) entry which is preliminary data.</text>
</comment>
<dbReference type="PANTHER" id="PTHR45641:SF19">
    <property type="entry name" value="NEPHROCYSTIN-3"/>
    <property type="match status" value="1"/>
</dbReference>
<feature type="repeat" description="TPR" evidence="3">
    <location>
        <begin position="603"/>
        <end position="636"/>
    </location>
</feature>
<keyword evidence="5" id="KW-1185">Reference proteome</keyword>
<evidence type="ECO:0000313" key="5">
    <source>
        <dbReference type="Proteomes" id="UP001054902"/>
    </source>
</evidence>
<keyword evidence="1" id="KW-0677">Repeat</keyword>
<evidence type="ECO:0000313" key="4">
    <source>
        <dbReference type="EMBL" id="GFH45248.1"/>
    </source>
</evidence>
<dbReference type="InterPro" id="IPR011990">
    <property type="entry name" value="TPR-like_helical_dom_sf"/>
</dbReference>